<name>A0AAJ1TKP9_9HYPH</name>
<dbReference type="SUPFAM" id="SSF53850">
    <property type="entry name" value="Periplasmic binding protein-like II"/>
    <property type="match status" value="1"/>
</dbReference>
<feature type="chain" id="PRO_5042546348" evidence="1">
    <location>
        <begin position="32"/>
        <end position="320"/>
    </location>
</feature>
<comment type="caution">
    <text evidence="2">The sequence shown here is derived from an EMBL/GenBank/DDBJ whole genome shotgun (WGS) entry which is preliminary data.</text>
</comment>
<accession>A0AAJ1TKP9</accession>
<keyword evidence="1" id="KW-0732">Signal</keyword>
<proteinExistence type="predicted"/>
<sequence>MTRHLTVGGGPTRRAGLLAALGLLLGRSAHAAEPTRVVLATATPGGGFPAFGDAFAAAIQAADPDLIIEARASGGSAENVGLLRAGRVDLALVQGEYATPALAEPGGLTILAPMYPTPGLFAVPAGSAIRTVDDLRGRTVVLGTHNSGLTVMGRSALQASGLDPERDIRPILLDRAGDGPPMVLEGRAEALWGGGLGWPGFLALAHAPGGARFFGPSEAGIARLAQPGATLRWLTVPPGSFPGQADAIETIGSWSLVLVRPGFAADTAYRIVRALARSDMAARHPQGSASQPKNLSEIAPAAQIHDGTRRYLSEVGVPIR</sequence>
<evidence type="ECO:0000313" key="2">
    <source>
        <dbReference type="EMBL" id="MDQ0542441.1"/>
    </source>
</evidence>
<keyword evidence="2" id="KW-0675">Receptor</keyword>
<dbReference type="EMBL" id="JAUSWL010000002">
    <property type="protein sequence ID" value="MDQ0542441.1"/>
    <property type="molecule type" value="Genomic_DNA"/>
</dbReference>
<dbReference type="RefSeq" id="WP_230365769.1">
    <property type="nucleotide sequence ID" value="NZ_JAJALK010000003.1"/>
</dbReference>
<gene>
    <name evidence="2" type="ORF">QO001_001359</name>
</gene>
<dbReference type="NCBIfam" id="TIGR02122">
    <property type="entry name" value="TRAP_TAXI"/>
    <property type="match status" value="1"/>
</dbReference>
<dbReference type="PANTHER" id="PTHR42941">
    <property type="entry name" value="SLL1037 PROTEIN"/>
    <property type="match status" value="1"/>
</dbReference>
<feature type="signal peptide" evidence="1">
    <location>
        <begin position="1"/>
        <end position="31"/>
    </location>
</feature>
<evidence type="ECO:0000313" key="3">
    <source>
        <dbReference type="Proteomes" id="UP001223420"/>
    </source>
</evidence>
<reference evidence="2" key="1">
    <citation type="submission" date="2023-07" db="EMBL/GenBank/DDBJ databases">
        <title>Genomic Encyclopedia of Type Strains, Phase IV (KMG-IV): sequencing the most valuable type-strain genomes for metagenomic binning, comparative biology and taxonomic classification.</title>
        <authorList>
            <person name="Goeker M."/>
        </authorList>
    </citation>
    <scope>NUCLEOTIDE SEQUENCE</scope>
    <source>
        <strain evidence="2">DSM 19569</strain>
    </source>
</reference>
<dbReference type="PANTHER" id="PTHR42941:SF1">
    <property type="entry name" value="SLL1037 PROTEIN"/>
    <property type="match status" value="1"/>
</dbReference>
<dbReference type="Pfam" id="PF16868">
    <property type="entry name" value="NMT1_3"/>
    <property type="match status" value="1"/>
</dbReference>
<evidence type="ECO:0000256" key="1">
    <source>
        <dbReference type="SAM" id="SignalP"/>
    </source>
</evidence>
<protein>
    <submittedName>
        <fullName evidence="2">TRAP transporter TAXI family solute receptor</fullName>
    </submittedName>
</protein>
<organism evidence="2 3">
    <name type="scientific">Methylobacterium brachiatum</name>
    <dbReference type="NCBI Taxonomy" id="269660"/>
    <lineage>
        <taxon>Bacteria</taxon>
        <taxon>Pseudomonadati</taxon>
        <taxon>Pseudomonadota</taxon>
        <taxon>Alphaproteobacteria</taxon>
        <taxon>Hyphomicrobiales</taxon>
        <taxon>Methylobacteriaceae</taxon>
        <taxon>Methylobacterium</taxon>
    </lineage>
</organism>
<dbReference type="Proteomes" id="UP001223420">
    <property type="component" value="Unassembled WGS sequence"/>
</dbReference>
<dbReference type="Gene3D" id="3.40.190.10">
    <property type="entry name" value="Periplasmic binding protein-like II"/>
    <property type="match status" value="2"/>
</dbReference>
<dbReference type="AlphaFoldDB" id="A0AAJ1TKP9"/>
<dbReference type="InterPro" id="IPR011852">
    <property type="entry name" value="TRAP_TAXI"/>
</dbReference>